<dbReference type="PROSITE" id="PS50082">
    <property type="entry name" value="WD_REPEATS_2"/>
    <property type="match status" value="1"/>
</dbReference>
<accession>A0A0L8G1I0</accession>
<evidence type="ECO:0000256" key="5">
    <source>
        <dbReference type="ARBA" id="ARBA00023242"/>
    </source>
</evidence>
<dbReference type="InterPro" id="IPR040315">
    <property type="entry name" value="WDR46/Utp7"/>
</dbReference>
<feature type="region of interest" description="Disordered" evidence="7">
    <location>
        <begin position="300"/>
        <end position="346"/>
    </location>
</feature>
<evidence type="ECO:0000313" key="9">
    <source>
        <dbReference type="EMBL" id="KOF70455.1"/>
    </source>
</evidence>
<dbReference type="InterPro" id="IPR036322">
    <property type="entry name" value="WD40_repeat_dom_sf"/>
</dbReference>
<organism evidence="9">
    <name type="scientific">Octopus bimaculoides</name>
    <name type="common">California two-spotted octopus</name>
    <dbReference type="NCBI Taxonomy" id="37653"/>
    <lineage>
        <taxon>Eukaryota</taxon>
        <taxon>Metazoa</taxon>
        <taxon>Spiralia</taxon>
        <taxon>Lophotrochozoa</taxon>
        <taxon>Mollusca</taxon>
        <taxon>Cephalopoda</taxon>
        <taxon>Coleoidea</taxon>
        <taxon>Octopodiformes</taxon>
        <taxon>Octopoda</taxon>
        <taxon>Incirrata</taxon>
        <taxon>Octopodidae</taxon>
        <taxon>Octopus</taxon>
    </lineage>
</organism>
<dbReference type="Pfam" id="PF00400">
    <property type="entry name" value="WD40"/>
    <property type="match status" value="1"/>
</dbReference>
<evidence type="ECO:0000256" key="7">
    <source>
        <dbReference type="SAM" id="MobiDB-lite"/>
    </source>
</evidence>
<dbReference type="InterPro" id="IPR001680">
    <property type="entry name" value="WD40_rpt"/>
</dbReference>
<dbReference type="PANTHER" id="PTHR14085">
    <property type="entry name" value="WD-REPEAT PROTEIN BING4"/>
    <property type="match status" value="1"/>
</dbReference>
<keyword evidence="5" id="KW-0539">Nucleus</keyword>
<evidence type="ECO:0000256" key="4">
    <source>
        <dbReference type="ARBA" id="ARBA00022737"/>
    </source>
</evidence>
<dbReference type="GO" id="GO:0030686">
    <property type="term" value="C:90S preribosome"/>
    <property type="evidence" value="ECO:0007669"/>
    <property type="project" value="TreeGrafter"/>
</dbReference>
<reference evidence="9" key="1">
    <citation type="submission" date="2015-07" db="EMBL/GenBank/DDBJ databases">
        <title>MeaNS - Measles Nucleotide Surveillance Program.</title>
        <authorList>
            <person name="Tran T."/>
            <person name="Druce J."/>
        </authorList>
    </citation>
    <scope>NUCLEOTIDE SEQUENCE</scope>
    <source>
        <strain evidence="9">UCB-OBI-ISO-001</strain>
        <tissue evidence="9">Gonad</tissue>
    </source>
</reference>
<feature type="compositionally biased region" description="Basic and acidic residues" evidence="7">
    <location>
        <begin position="308"/>
        <end position="346"/>
    </location>
</feature>
<proteinExistence type="predicted"/>
<keyword evidence="2" id="KW-0698">rRNA processing</keyword>
<dbReference type="OrthoDB" id="10251154at2759"/>
<gene>
    <name evidence="9" type="ORF">OCBIM_22002850mg</name>
</gene>
<keyword evidence="4" id="KW-0677">Repeat</keyword>
<protein>
    <recommendedName>
        <fullName evidence="8">BING4 C-terminal domain-containing protein</fullName>
    </recommendedName>
</protein>
<feature type="domain" description="BING4 C-terminal" evidence="8">
    <location>
        <begin position="187"/>
        <end position="265"/>
    </location>
</feature>
<dbReference type="AlphaFoldDB" id="A0A0L8G1I0"/>
<feature type="repeat" description="WD" evidence="6">
    <location>
        <begin position="106"/>
        <end position="147"/>
    </location>
</feature>
<evidence type="ECO:0000256" key="6">
    <source>
        <dbReference type="PROSITE-ProRule" id="PRU00221"/>
    </source>
</evidence>
<sequence length="346" mass="39722">MFAVSQKQWTYIYDNRGIEIHCLKTLDQTLQMEYLPYHFLLVAANSRGFLSYLDTSIGSKVSAVRTNMGRLNVMCQNPSNAIIHLGHSNGTVTLWSPNAKDYLVKMLCHKSNVRSIAVDQQGLYLATSGDDSHMKIWDLRTYQMLQSYRIDSGANCLSFSQRDMLAAGVGNVVQIFDNCCSRTVSSPYLFHKLSGRVHSTKFCPYEDVLGVGYEKGFQSLLIPGSGEPCFDALEANPYQSKEQRRETEVKMLLDKIQPDMISLDNRRILQPNYERISSNMEEKNKQTFGAPGKSVVKLKQNTKHSKKTDKVIRKTKAIKEESKRKTRKEEMMEQKEKEWRKKYLKK</sequence>
<keyword evidence="3 6" id="KW-0853">WD repeat</keyword>
<dbReference type="InterPro" id="IPR015943">
    <property type="entry name" value="WD40/YVTN_repeat-like_dom_sf"/>
</dbReference>
<dbReference type="PANTHER" id="PTHR14085:SF3">
    <property type="entry name" value="WD REPEAT-CONTAINING PROTEIN 46"/>
    <property type="match status" value="1"/>
</dbReference>
<dbReference type="FunFam" id="2.130.10.10:FF:000378">
    <property type="entry name" value="U3 small nucleolar RNA-associated protein 7"/>
    <property type="match status" value="1"/>
</dbReference>
<dbReference type="PROSITE" id="PS50294">
    <property type="entry name" value="WD_REPEATS_REGION"/>
    <property type="match status" value="1"/>
</dbReference>
<dbReference type="EMBL" id="KQ424803">
    <property type="protein sequence ID" value="KOF70455.1"/>
    <property type="molecule type" value="Genomic_DNA"/>
</dbReference>
<dbReference type="PROSITE" id="PS00678">
    <property type="entry name" value="WD_REPEATS_1"/>
    <property type="match status" value="1"/>
</dbReference>
<dbReference type="Pfam" id="PF08149">
    <property type="entry name" value="BING4CT"/>
    <property type="match status" value="1"/>
</dbReference>
<dbReference type="InterPro" id="IPR019775">
    <property type="entry name" value="WD40_repeat_CS"/>
</dbReference>
<comment type="subcellular location">
    <subcellularLocation>
        <location evidence="1">Nucleus</location>
        <location evidence="1">Nucleolus</location>
    </subcellularLocation>
</comment>
<evidence type="ECO:0000259" key="8">
    <source>
        <dbReference type="SMART" id="SM01033"/>
    </source>
</evidence>
<evidence type="ECO:0000256" key="3">
    <source>
        <dbReference type="ARBA" id="ARBA00022574"/>
    </source>
</evidence>
<dbReference type="SUPFAM" id="SSF50978">
    <property type="entry name" value="WD40 repeat-like"/>
    <property type="match status" value="1"/>
</dbReference>
<dbReference type="GO" id="GO:0032040">
    <property type="term" value="C:small-subunit processome"/>
    <property type="evidence" value="ECO:0007669"/>
    <property type="project" value="TreeGrafter"/>
</dbReference>
<evidence type="ECO:0000256" key="2">
    <source>
        <dbReference type="ARBA" id="ARBA00022552"/>
    </source>
</evidence>
<evidence type="ECO:0000256" key="1">
    <source>
        <dbReference type="ARBA" id="ARBA00004604"/>
    </source>
</evidence>
<name>A0A0L8G1I0_OCTBM</name>
<dbReference type="Gene3D" id="2.130.10.10">
    <property type="entry name" value="YVTN repeat-like/Quinoprotein amine dehydrogenase"/>
    <property type="match status" value="1"/>
</dbReference>
<dbReference type="InterPro" id="IPR012952">
    <property type="entry name" value="BING4_C_dom"/>
</dbReference>
<dbReference type="GO" id="GO:0000462">
    <property type="term" value="P:maturation of SSU-rRNA from tricistronic rRNA transcript (SSU-rRNA, 5.8S rRNA, LSU-rRNA)"/>
    <property type="evidence" value="ECO:0007669"/>
    <property type="project" value="TreeGrafter"/>
</dbReference>
<dbReference type="SMART" id="SM00320">
    <property type="entry name" value="WD40"/>
    <property type="match status" value="2"/>
</dbReference>
<dbReference type="SMART" id="SM01033">
    <property type="entry name" value="BING4CT"/>
    <property type="match status" value="1"/>
</dbReference>
<dbReference type="STRING" id="37653.A0A0L8G1I0"/>